<evidence type="ECO:0000313" key="3">
    <source>
        <dbReference type="Proteomes" id="UP000464214"/>
    </source>
</evidence>
<dbReference type="Gene3D" id="1.25.10.10">
    <property type="entry name" value="Leucine-rich Repeat Variant"/>
    <property type="match status" value="1"/>
</dbReference>
<dbReference type="KEGG" id="nib:GU926_10885"/>
<dbReference type="InterPro" id="IPR011989">
    <property type="entry name" value="ARM-like"/>
</dbReference>
<reference evidence="2 3" key="1">
    <citation type="submission" date="2020-01" db="EMBL/GenBank/DDBJ databases">
        <authorList>
            <person name="Kim M."/>
        </authorList>
    </citation>
    <scope>NUCLEOTIDE SEQUENCE [LARGE SCALE GENOMIC DNA]</scope>
    <source>
        <strain evidence="2 3">BT10</strain>
    </source>
</reference>
<keyword evidence="3" id="KW-1185">Reference proteome</keyword>
<dbReference type="RefSeq" id="WP_160691761.1">
    <property type="nucleotide sequence ID" value="NZ_CP047897.1"/>
</dbReference>
<organism evidence="2 3">
    <name type="scientific">Nibribacter ruber</name>
    <dbReference type="NCBI Taxonomy" id="2698458"/>
    <lineage>
        <taxon>Bacteria</taxon>
        <taxon>Pseudomonadati</taxon>
        <taxon>Bacteroidota</taxon>
        <taxon>Cytophagia</taxon>
        <taxon>Cytophagales</taxon>
        <taxon>Hymenobacteraceae</taxon>
        <taxon>Nibribacter</taxon>
    </lineage>
</organism>
<dbReference type="Pfam" id="PF13646">
    <property type="entry name" value="HEAT_2"/>
    <property type="match status" value="1"/>
</dbReference>
<dbReference type="Proteomes" id="UP000464214">
    <property type="component" value="Chromosome"/>
</dbReference>
<protein>
    <submittedName>
        <fullName evidence="2">HEAT repeat domain-containing protein</fullName>
    </submittedName>
</protein>
<dbReference type="SUPFAM" id="SSF48371">
    <property type="entry name" value="ARM repeat"/>
    <property type="match status" value="1"/>
</dbReference>
<sequence length="311" mass="34438">MQFNQIEALLEKYYNGQTSLPEEAQLREFFLKTKLLPDHLKAHAAAFQFYAHEQTVEMDKFLADDWLFAKIEQPSMAAEPATPTTRNVFTAYSWQIAASITLLLVAFWAGSYFKPASQLTSGTAPLATQQEKAETPAPPAEEVAPVIEEPALASAKSAPIEPEPAAETQARASKARPRKGIVLASNVTQVASASDRLQLISQEMPAQGLTPQENQKVMRLLIKTMQQDDNVNVRLAACEALYQFKDQKEARQAFIQALGTQTDPMMQLTLIDIVISLKEKRALPQLQQLANQENVLPIIKHKAQEGLGTLI</sequence>
<dbReference type="EMBL" id="CP047897">
    <property type="protein sequence ID" value="QHL87908.1"/>
    <property type="molecule type" value="Genomic_DNA"/>
</dbReference>
<evidence type="ECO:0000256" key="1">
    <source>
        <dbReference type="SAM" id="MobiDB-lite"/>
    </source>
</evidence>
<dbReference type="InterPro" id="IPR016024">
    <property type="entry name" value="ARM-type_fold"/>
</dbReference>
<dbReference type="AlphaFoldDB" id="A0A6P1P0L1"/>
<evidence type="ECO:0000313" key="2">
    <source>
        <dbReference type="EMBL" id="QHL87908.1"/>
    </source>
</evidence>
<accession>A0A6P1P0L1</accession>
<gene>
    <name evidence="2" type="ORF">GU926_10885</name>
</gene>
<name>A0A6P1P0L1_9BACT</name>
<feature type="region of interest" description="Disordered" evidence="1">
    <location>
        <begin position="154"/>
        <end position="174"/>
    </location>
</feature>
<proteinExistence type="predicted"/>